<evidence type="ECO:0000313" key="1">
    <source>
        <dbReference type="EMBL" id="VVE42764.1"/>
    </source>
</evidence>
<dbReference type="EMBL" id="CABPSD010000016">
    <property type="protein sequence ID" value="VVE42764.1"/>
    <property type="molecule type" value="Genomic_DNA"/>
</dbReference>
<name>A0A5E4Y299_9BURK</name>
<dbReference type="Proteomes" id="UP000368474">
    <property type="component" value="Unassembled WGS sequence"/>
</dbReference>
<gene>
    <name evidence="1" type="ORF">PMO31116_04202</name>
</gene>
<accession>A0A5E4Y299</accession>
<dbReference type="AlphaFoldDB" id="A0A5E4Y299"/>
<dbReference type="RefSeq" id="WP_150568357.1">
    <property type="nucleotide sequence ID" value="NZ_CABPSD010000016.1"/>
</dbReference>
<keyword evidence="2" id="KW-1185">Reference proteome</keyword>
<protein>
    <submittedName>
        <fullName evidence="1">Uncharacterized protein</fullName>
    </submittedName>
</protein>
<evidence type="ECO:0000313" key="2">
    <source>
        <dbReference type="Proteomes" id="UP000368474"/>
    </source>
</evidence>
<sequence length="83" mass="9609">MLPEFQTVEEFSVDSEIADATVKVRLRRQINHKPTRYSRGPYWLDLRVGGVHVPHYGVGERFAREAALRFLLEHVKGIAPTRH</sequence>
<proteinExistence type="predicted"/>
<organism evidence="1 2">
    <name type="scientific">Pandoraea morbifera</name>
    <dbReference type="NCBI Taxonomy" id="2508300"/>
    <lineage>
        <taxon>Bacteria</taxon>
        <taxon>Pseudomonadati</taxon>
        <taxon>Pseudomonadota</taxon>
        <taxon>Betaproteobacteria</taxon>
        <taxon>Burkholderiales</taxon>
        <taxon>Burkholderiaceae</taxon>
        <taxon>Pandoraea</taxon>
    </lineage>
</organism>
<reference evidence="1 2" key="1">
    <citation type="submission" date="2019-08" db="EMBL/GenBank/DDBJ databases">
        <authorList>
            <person name="Peeters C."/>
        </authorList>
    </citation>
    <scope>NUCLEOTIDE SEQUENCE [LARGE SCALE GENOMIC DNA]</scope>
    <source>
        <strain evidence="1 2">LMG 31116</strain>
    </source>
</reference>